<dbReference type="InterPro" id="IPR027417">
    <property type="entry name" value="P-loop_NTPase"/>
</dbReference>
<dbReference type="EC" id="2.7.4.25" evidence="2"/>
<dbReference type="CDD" id="cd02020">
    <property type="entry name" value="CMPK"/>
    <property type="match status" value="1"/>
</dbReference>
<protein>
    <recommendedName>
        <fullName evidence="2">(d)CMP kinase</fullName>
        <ecNumber evidence="2">2.7.4.25</ecNumber>
    </recommendedName>
</protein>
<sequence length="216" mass="23477">MVTIDGPGGAGKGTVASGLAARIGWHWLDSGRLYRAIGWLAEQEHLLDLPDEALVPLLKRIRIEPAGPATRVVVDGQDIHASISDERVGERASQIAIRPLIRAGLLPLQRACRVKPGLVTDGRDMGTVVFPDAVLKIFLTASAEARAERRLKQLNALGVHANLARLTREIAARDERDRNRPLSPLKPAPDARVIDSTRLSAGQVIEAVWEAGRCFF</sequence>
<comment type="caution">
    <text evidence="10">The sequence shown here is derived from an EMBL/GenBank/DDBJ whole genome shotgun (WGS) entry which is preliminary data.</text>
</comment>
<dbReference type="NCBIfam" id="TIGR00017">
    <property type="entry name" value="cmk"/>
    <property type="match status" value="1"/>
</dbReference>
<dbReference type="AlphaFoldDB" id="T1CE30"/>
<keyword evidence="5 10" id="KW-0418">Kinase</keyword>
<evidence type="ECO:0000256" key="3">
    <source>
        <dbReference type="ARBA" id="ARBA00022679"/>
    </source>
</evidence>
<evidence type="ECO:0000313" key="10">
    <source>
        <dbReference type="EMBL" id="EQD65015.1"/>
    </source>
</evidence>
<dbReference type="Gene3D" id="3.40.50.300">
    <property type="entry name" value="P-loop containing nucleotide triphosphate hydrolases"/>
    <property type="match status" value="1"/>
</dbReference>
<evidence type="ECO:0000256" key="8">
    <source>
        <dbReference type="ARBA" id="ARBA00048478"/>
    </source>
</evidence>
<evidence type="ECO:0000256" key="7">
    <source>
        <dbReference type="ARBA" id="ARBA00047615"/>
    </source>
</evidence>
<proteinExistence type="inferred from homology"/>
<organism evidence="10">
    <name type="scientific">mine drainage metagenome</name>
    <dbReference type="NCBI Taxonomy" id="410659"/>
    <lineage>
        <taxon>unclassified sequences</taxon>
        <taxon>metagenomes</taxon>
        <taxon>ecological metagenomes</taxon>
    </lineage>
</organism>
<evidence type="ECO:0000256" key="2">
    <source>
        <dbReference type="ARBA" id="ARBA00012906"/>
    </source>
</evidence>
<keyword evidence="6" id="KW-0067">ATP-binding</keyword>
<evidence type="ECO:0000256" key="6">
    <source>
        <dbReference type="ARBA" id="ARBA00022840"/>
    </source>
</evidence>
<evidence type="ECO:0000256" key="4">
    <source>
        <dbReference type="ARBA" id="ARBA00022741"/>
    </source>
</evidence>
<evidence type="ECO:0000259" key="9">
    <source>
        <dbReference type="Pfam" id="PF02224"/>
    </source>
</evidence>
<keyword evidence="3 10" id="KW-0808">Transferase</keyword>
<dbReference type="Pfam" id="PF02224">
    <property type="entry name" value="Cytidylate_kin"/>
    <property type="match status" value="1"/>
</dbReference>
<comment type="catalytic activity">
    <reaction evidence="8">
        <text>CMP + ATP = CDP + ADP</text>
        <dbReference type="Rhea" id="RHEA:11600"/>
        <dbReference type="ChEBI" id="CHEBI:30616"/>
        <dbReference type="ChEBI" id="CHEBI:58069"/>
        <dbReference type="ChEBI" id="CHEBI:60377"/>
        <dbReference type="ChEBI" id="CHEBI:456216"/>
        <dbReference type="EC" id="2.7.4.25"/>
    </reaction>
</comment>
<comment type="similarity">
    <text evidence="1">Belongs to the cytidylate kinase family. Type 1 subfamily.</text>
</comment>
<dbReference type="GO" id="GO:0036430">
    <property type="term" value="F:CMP kinase activity"/>
    <property type="evidence" value="ECO:0007669"/>
    <property type="project" value="RHEA"/>
</dbReference>
<keyword evidence="4" id="KW-0547">Nucleotide-binding</keyword>
<dbReference type="GO" id="GO:0036431">
    <property type="term" value="F:dCMP kinase activity"/>
    <property type="evidence" value="ECO:0007669"/>
    <property type="project" value="InterPro"/>
</dbReference>
<evidence type="ECO:0000256" key="5">
    <source>
        <dbReference type="ARBA" id="ARBA00022777"/>
    </source>
</evidence>
<feature type="domain" description="Cytidylate kinase" evidence="9">
    <location>
        <begin position="2"/>
        <end position="210"/>
    </location>
</feature>
<dbReference type="EMBL" id="AUZY01004123">
    <property type="protein sequence ID" value="EQD65015.1"/>
    <property type="molecule type" value="Genomic_DNA"/>
</dbReference>
<reference evidence="10" key="2">
    <citation type="journal article" date="2014" name="ISME J.">
        <title>Microbial stratification in low pH oxic and suboxic macroscopic growths along an acid mine drainage.</title>
        <authorList>
            <person name="Mendez-Garcia C."/>
            <person name="Mesa V."/>
            <person name="Sprenger R.R."/>
            <person name="Richter M."/>
            <person name="Diez M.S."/>
            <person name="Solano J."/>
            <person name="Bargiela R."/>
            <person name="Golyshina O.V."/>
            <person name="Manteca A."/>
            <person name="Ramos J.L."/>
            <person name="Gallego J.R."/>
            <person name="Llorente I."/>
            <person name="Martins Dos Santos V.A."/>
            <person name="Jensen O.N."/>
            <person name="Pelaez A.I."/>
            <person name="Sanchez J."/>
            <person name="Ferrer M."/>
        </authorList>
    </citation>
    <scope>NUCLEOTIDE SEQUENCE</scope>
</reference>
<reference evidence="10" key="1">
    <citation type="submission" date="2013-08" db="EMBL/GenBank/DDBJ databases">
        <authorList>
            <person name="Mendez C."/>
            <person name="Richter M."/>
            <person name="Ferrer M."/>
            <person name="Sanchez J."/>
        </authorList>
    </citation>
    <scope>NUCLEOTIDE SEQUENCE</scope>
</reference>
<dbReference type="HAMAP" id="MF_00238">
    <property type="entry name" value="Cytidyl_kinase_type1"/>
    <property type="match status" value="1"/>
</dbReference>
<evidence type="ECO:0000256" key="1">
    <source>
        <dbReference type="ARBA" id="ARBA00009427"/>
    </source>
</evidence>
<dbReference type="GO" id="GO:0005524">
    <property type="term" value="F:ATP binding"/>
    <property type="evidence" value="ECO:0007669"/>
    <property type="project" value="UniProtKB-KW"/>
</dbReference>
<dbReference type="InterPro" id="IPR003136">
    <property type="entry name" value="Cytidylate_kin"/>
</dbReference>
<comment type="catalytic activity">
    <reaction evidence="7">
        <text>dCMP + ATP = dCDP + ADP</text>
        <dbReference type="Rhea" id="RHEA:25094"/>
        <dbReference type="ChEBI" id="CHEBI:30616"/>
        <dbReference type="ChEBI" id="CHEBI:57566"/>
        <dbReference type="ChEBI" id="CHEBI:58593"/>
        <dbReference type="ChEBI" id="CHEBI:456216"/>
        <dbReference type="EC" id="2.7.4.25"/>
    </reaction>
</comment>
<name>T1CE30_9ZZZZ</name>
<dbReference type="InterPro" id="IPR011994">
    <property type="entry name" value="Cytidylate_kinase_dom"/>
</dbReference>
<dbReference type="SUPFAM" id="SSF52540">
    <property type="entry name" value="P-loop containing nucleoside triphosphate hydrolases"/>
    <property type="match status" value="1"/>
</dbReference>
<accession>T1CE30</accession>
<gene>
    <name evidence="10" type="ORF">B1B_06524</name>
</gene>